<keyword evidence="1" id="KW-0677">Repeat</keyword>
<dbReference type="PANTHER" id="PTHR10039:SF10">
    <property type="entry name" value="NACHT DOMAIN-CONTAINING PROTEIN"/>
    <property type="match status" value="1"/>
</dbReference>
<dbReference type="InterPro" id="IPR027417">
    <property type="entry name" value="P-loop_NTPase"/>
</dbReference>
<dbReference type="InterPro" id="IPR056884">
    <property type="entry name" value="NPHP3-like_N"/>
</dbReference>
<proteinExistence type="predicted"/>
<evidence type="ECO:0000313" key="4">
    <source>
        <dbReference type="Proteomes" id="UP000037904"/>
    </source>
</evidence>
<dbReference type="EMBL" id="JXCE01000546">
    <property type="protein sequence ID" value="KPA36786.1"/>
    <property type="molecule type" value="Genomic_DNA"/>
</dbReference>
<evidence type="ECO:0000259" key="2">
    <source>
        <dbReference type="Pfam" id="PF24883"/>
    </source>
</evidence>
<dbReference type="Pfam" id="PF24883">
    <property type="entry name" value="NPHP3_N"/>
    <property type="match status" value="1"/>
</dbReference>
<dbReference type="Gene3D" id="3.40.50.300">
    <property type="entry name" value="P-loop containing nucleotide triphosphate hydrolases"/>
    <property type="match status" value="1"/>
</dbReference>
<accession>A0A0M9EPC6</accession>
<protein>
    <submittedName>
        <fullName evidence="3">Vegetative incompatibility protein het-e-1</fullName>
    </submittedName>
</protein>
<evidence type="ECO:0000313" key="3">
    <source>
        <dbReference type="EMBL" id="KPA36786.1"/>
    </source>
</evidence>
<dbReference type="PANTHER" id="PTHR10039">
    <property type="entry name" value="AMELOGENIN"/>
    <property type="match status" value="1"/>
</dbReference>
<dbReference type="SUPFAM" id="SSF52540">
    <property type="entry name" value="P-loop containing nucleoside triphosphate hydrolases"/>
    <property type="match status" value="1"/>
</dbReference>
<comment type="caution">
    <text evidence="3">The sequence shown here is derived from an EMBL/GenBank/DDBJ whole genome shotgun (WGS) entry which is preliminary data.</text>
</comment>
<keyword evidence="4" id="KW-1185">Reference proteome</keyword>
<gene>
    <name evidence="3" type="ORF">FLAG1_10429</name>
</gene>
<reference evidence="3 4" key="1">
    <citation type="submission" date="2015-04" db="EMBL/GenBank/DDBJ databases">
        <title>The draft genome sequence of Fusarium langsethiae, a T-2/HT-2 mycotoxin producer.</title>
        <authorList>
            <person name="Lysoe E."/>
            <person name="Divon H.H."/>
            <person name="Terzi V."/>
            <person name="Orru L."/>
            <person name="Lamontanara A."/>
            <person name="Kolseth A.-K."/>
            <person name="Frandsen R.J."/>
            <person name="Nielsen K."/>
            <person name="Thrane U."/>
        </authorList>
    </citation>
    <scope>NUCLEOTIDE SEQUENCE [LARGE SCALE GENOMIC DNA]</scope>
    <source>
        <strain evidence="3 4">Fl201059</strain>
    </source>
</reference>
<feature type="domain" description="Nephrocystin 3-like N-terminal" evidence="2">
    <location>
        <begin position="272"/>
        <end position="414"/>
    </location>
</feature>
<organism evidence="3 4">
    <name type="scientific">Fusarium langsethiae</name>
    <dbReference type="NCBI Taxonomy" id="179993"/>
    <lineage>
        <taxon>Eukaryota</taxon>
        <taxon>Fungi</taxon>
        <taxon>Dikarya</taxon>
        <taxon>Ascomycota</taxon>
        <taxon>Pezizomycotina</taxon>
        <taxon>Sordariomycetes</taxon>
        <taxon>Hypocreomycetidae</taxon>
        <taxon>Hypocreales</taxon>
        <taxon>Nectriaceae</taxon>
        <taxon>Fusarium</taxon>
    </lineage>
</organism>
<name>A0A0M9EPC6_FUSLA</name>
<dbReference type="Proteomes" id="UP000037904">
    <property type="component" value="Unassembled WGS sequence"/>
</dbReference>
<dbReference type="AlphaFoldDB" id="A0A0M9EPC6"/>
<evidence type="ECO:0000256" key="1">
    <source>
        <dbReference type="ARBA" id="ARBA00022737"/>
    </source>
</evidence>
<sequence>MALVIRESGTLKPDIRLAQAVSEFEALLTSEQKSTFRTSRSRAVSTAPTMSDVMRLTAEIDLKATSKHSRGRCFGPRMTNTLQAIQQFAALGDIVVGGGQNLIACGVWAVARMALHVIAGYFTYLESLSLLFMAIGRNAPRYQAMAALYPKSKRLQGYLCECFTIIKLCHQSVLWTKKSVIGRFTSMINDPQMKTFKDDLEVWSAAIKEETNLLLNQKVAEEAKENSIFRSLATFRADASAHQRKIERSIRLLDECSKHDYRTTWKQTRKCGTTRMLSQCQAYQQWKGGSKKNSILFLGKIGAGKSVLLANIVDDLNLRKDAITLYFFARHDNEESVRPRTIFGCLIQQLLEHVMNESSFSHLFTETISRLELDDIITLFRQAKHGEVSIVLDGLDECDMEAQRTVLGNLTKIERFGYKICLSVRTPENSPTWKANSFDFRVYIPEENPDISEFIQTEVNSRVEDSRLVTRDPNLVEEVKKELIAGACGMFLWATLQLDSICAEVSDHDIRKPFKICPAI</sequence>